<organism evidence="2">
    <name type="scientific">uncultured Caudovirales phage</name>
    <dbReference type="NCBI Taxonomy" id="2100421"/>
    <lineage>
        <taxon>Viruses</taxon>
        <taxon>Duplodnaviria</taxon>
        <taxon>Heunggongvirae</taxon>
        <taxon>Uroviricota</taxon>
        <taxon>Caudoviricetes</taxon>
        <taxon>Peduoviridae</taxon>
        <taxon>Maltschvirus</taxon>
        <taxon>Maltschvirus maltsch</taxon>
    </lineage>
</organism>
<protein>
    <recommendedName>
        <fullName evidence="1">Large polyvalent protein associated domain-containing protein</fullName>
    </recommendedName>
</protein>
<evidence type="ECO:0000313" key="2">
    <source>
        <dbReference type="EMBL" id="CAB4121121.1"/>
    </source>
</evidence>
<evidence type="ECO:0000259" key="1">
    <source>
        <dbReference type="Pfam" id="PF18857"/>
    </source>
</evidence>
<sequence length="1302" mass="141224">MAGQLDQLRAAGFSDDEVSQYAATKSQTLSAAGFNQQEIGDYLGVPVDKTGQGDAALRSFFKSNIQSHVDSSKGPDGTAKPLDFTQALEAGMQMSVAGLATRGKMPDRMPSGNEEWYSRLAYSTAQVIGDVPAMMAGAALGGGSGAATGPGAAITATAGAFALPAGLRSAMVDAYSKGEFHNFNDFFSRASGILLDEAKGWVTGAATGGAGAIAGKTLAAATPAIKTVGQLGAELTTMVTVGKALEGEVPSMQDFVDGALLLGGAKAGLKMSSKLGDIYAKTGIKPDQVVSDAKTDPTIIQDIASGRPIPKAYEDQVDPWFHGSGKADLTELKPSETGAMGPGLYITKSEEGAQMWADVKSSNYGGAATVYPLDTGKLNLASQIDFNKSVEAARNQGASIDEAIASANKEFRTQGFDGILSSDGNNAVLFDATKAKVKTIEPGSVEEAKQKILSKIEVGGEDIKTPLTLDKLYTKALDDLNPIKNAVDAMTKGQEIPASENPYVQARLLRGVYGKAQQFIENSPFKYDTLENEGKSLKSILDPVREDLNGLRAYSAAARAIELDGRGIKSGFDVEAAKQVVEAGKSAYEPVLKEVIDYQNRLTAYLRDSGVLDKKTYDAMLEANKSYVPFYRVFEESQAQGVGLGIKTRNPIKKIKGSSKDVIDPLESIIKNTYTYITLAERNGVAKSFYDLANKSEVPSEFYQKVPPAMRPVTATDAEMAKFLKDNGIDGMPEEALTTFRAIRQPLGKDEMGFFDKGKWTVLKVDPEVAEAFNATDRQTMGMLTKLLSYPAKALRLGSTLTPDFMARNMIRDQITAFSFSENGFMPFVDTFRGAASLLKKDADFQNWMKSGGANAAMLSLDRRYLQTELFKLIGENPEADFIKKAWNIATKPVEWLRISSELIENATRLGEFKRAVGDNASKDALLSSGLDSREVTLDFARVGDQARAMNMITAFFNAQVQGIDRAARAIKDNPMGTMARIGVSITLPSVLLWMANHDDPRYKELPGWQRDLFWIVMTKDHIYRIPKPFELGIIFGSGVERLLDAIVGDTDAKDIKEFLATTGGGLVPNLIPSAISPVLEQLTNHSFFNGHSLIPSNLEKMLPEYQYTEYNSELTKAIGHIVGTVPGVKNTSMASPMVIDNYLRAWTGGLGNYALQVADAGLRKTGVLPDPVKPESTLADIPVIKAFVVRYPSASAESIQRFREDFGDREKAYNTMVQLAKQGDFDASQRVMQMNPQAMVRMTQLNSALSQQSQLIRLIYKNPDIAPDQKRQLIDSTYYNMIEMTKMGNQMLKQVDQALKH</sequence>
<feature type="domain" description="Large polyvalent protein associated" evidence="1">
    <location>
        <begin position="1000"/>
        <end position="1185"/>
    </location>
</feature>
<reference evidence="2" key="1">
    <citation type="submission" date="2020-04" db="EMBL/GenBank/DDBJ databases">
        <authorList>
            <person name="Chiriac C."/>
            <person name="Salcher M."/>
            <person name="Ghai R."/>
            <person name="Kavagutti S V."/>
        </authorList>
    </citation>
    <scope>NUCLEOTIDE SEQUENCE</scope>
</reference>
<gene>
    <name evidence="2" type="ORF">UFOVP7_42</name>
</gene>
<proteinExistence type="predicted"/>
<dbReference type="Pfam" id="PF18857">
    <property type="entry name" value="LPD38"/>
    <property type="match status" value="1"/>
</dbReference>
<name>A0A6J5KHW5_9CAUD</name>
<accession>A0A6J5KHW5</accession>
<dbReference type="EMBL" id="LR796141">
    <property type="protein sequence ID" value="CAB4121121.1"/>
    <property type="molecule type" value="Genomic_DNA"/>
</dbReference>
<dbReference type="InterPro" id="IPR040561">
    <property type="entry name" value="LPD38"/>
</dbReference>